<reference evidence="3" key="1">
    <citation type="journal article" date="2019" name="Int. J. Syst. Evol. Microbiol.">
        <title>The Global Catalogue of Microorganisms (GCM) 10K type strain sequencing project: providing services to taxonomists for standard genome sequencing and annotation.</title>
        <authorList>
            <consortium name="The Broad Institute Genomics Platform"/>
            <consortium name="The Broad Institute Genome Sequencing Center for Infectious Disease"/>
            <person name="Wu L."/>
            <person name="Ma J."/>
        </authorList>
    </citation>
    <scope>NUCLEOTIDE SEQUENCE [LARGE SCALE GENOMIC DNA]</scope>
    <source>
        <strain evidence="3">JCM 18077</strain>
    </source>
</reference>
<keyword evidence="1" id="KW-0472">Membrane</keyword>
<keyword evidence="1" id="KW-0812">Transmembrane</keyword>
<gene>
    <name evidence="2" type="ORF">GCM10023217_11590</name>
</gene>
<keyword evidence="3" id="KW-1185">Reference proteome</keyword>
<sequence length="94" mass="9997">MDFVTSILRVLAVGLLLGAGLPALFGVGMRLVGMGSADPAPDGTLTGGNAALRYLGYLIYAVVGAIILVSILWIARQTLLYYFDIKIFPAFAYK</sequence>
<evidence type="ECO:0000313" key="3">
    <source>
        <dbReference type="Proteomes" id="UP001500822"/>
    </source>
</evidence>
<feature type="transmembrane region" description="Helical" evidence="1">
    <location>
        <begin position="55"/>
        <end position="75"/>
    </location>
</feature>
<dbReference type="EMBL" id="BAABIE010000004">
    <property type="protein sequence ID" value="GAA4744358.1"/>
    <property type="molecule type" value="Genomic_DNA"/>
</dbReference>
<evidence type="ECO:0000256" key="1">
    <source>
        <dbReference type="SAM" id="Phobius"/>
    </source>
</evidence>
<comment type="caution">
    <text evidence="2">The sequence shown here is derived from an EMBL/GenBank/DDBJ whole genome shotgun (WGS) entry which is preliminary data.</text>
</comment>
<evidence type="ECO:0008006" key="4">
    <source>
        <dbReference type="Google" id="ProtNLM"/>
    </source>
</evidence>
<organism evidence="2 3">
    <name type="scientific">Gordonia alkaliphila</name>
    <dbReference type="NCBI Taxonomy" id="1053547"/>
    <lineage>
        <taxon>Bacteria</taxon>
        <taxon>Bacillati</taxon>
        <taxon>Actinomycetota</taxon>
        <taxon>Actinomycetes</taxon>
        <taxon>Mycobacteriales</taxon>
        <taxon>Gordoniaceae</taxon>
        <taxon>Gordonia</taxon>
    </lineage>
</organism>
<name>A0ABP8Z257_9ACTN</name>
<evidence type="ECO:0000313" key="2">
    <source>
        <dbReference type="EMBL" id="GAA4744358.1"/>
    </source>
</evidence>
<accession>A0ABP8Z257</accession>
<dbReference type="RefSeq" id="WP_246992255.1">
    <property type="nucleotide sequence ID" value="NZ_BAABIE010000004.1"/>
</dbReference>
<keyword evidence="1" id="KW-1133">Transmembrane helix</keyword>
<proteinExistence type="predicted"/>
<protein>
    <recommendedName>
        <fullName evidence="4">DUF4190 domain-containing protein</fullName>
    </recommendedName>
</protein>
<dbReference type="Proteomes" id="UP001500822">
    <property type="component" value="Unassembled WGS sequence"/>
</dbReference>